<dbReference type="InterPro" id="IPR025452">
    <property type="entry name" value="DUF4218"/>
</dbReference>
<gene>
    <name evidence="3" type="ORF">O6P43_023968</name>
</gene>
<dbReference type="PANTHER" id="PTHR48258:SF3">
    <property type="entry name" value="FK506-BINDING PROTEIN 4-LIKE ISOFORM X1"/>
    <property type="match status" value="1"/>
</dbReference>
<dbReference type="AlphaFoldDB" id="A0AAD7PJQ2"/>
<comment type="caution">
    <text evidence="3">The sequence shown here is derived from an EMBL/GenBank/DDBJ whole genome shotgun (WGS) entry which is preliminary data.</text>
</comment>
<evidence type="ECO:0000313" key="3">
    <source>
        <dbReference type="EMBL" id="KAJ7957702.1"/>
    </source>
</evidence>
<dbReference type="Proteomes" id="UP001163823">
    <property type="component" value="Chromosome 9"/>
</dbReference>
<feature type="domain" description="DUF4218" evidence="2">
    <location>
        <begin position="91"/>
        <end position="204"/>
    </location>
</feature>
<name>A0AAD7PJQ2_QUISA</name>
<evidence type="ECO:0000313" key="4">
    <source>
        <dbReference type="Proteomes" id="UP001163823"/>
    </source>
</evidence>
<dbReference type="Pfam" id="PF13960">
    <property type="entry name" value="DUF4218"/>
    <property type="match status" value="1"/>
</dbReference>
<reference evidence="3" key="1">
    <citation type="journal article" date="2023" name="Science">
        <title>Elucidation of the pathway for biosynthesis of saponin adjuvants from the soapbark tree.</title>
        <authorList>
            <person name="Reed J."/>
            <person name="Orme A."/>
            <person name="El-Demerdash A."/>
            <person name="Owen C."/>
            <person name="Martin L.B.B."/>
            <person name="Misra R.C."/>
            <person name="Kikuchi S."/>
            <person name="Rejzek M."/>
            <person name="Martin A.C."/>
            <person name="Harkess A."/>
            <person name="Leebens-Mack J."/>
            <person name="Louveau T."/>
            <person name="Stephenson M.J."/>
            <person name="Osbourn A."/>
        </authorList>
    </citation>
    <scope>NUCLEOTIDE SEQUENCE</scope>
    <source>
        <strain evidence="3">S10</strain>
    </source>
</reference>
<keyword evidence="4" id="KW-1185">Reference proteome</keyword>
<organism evidence="3 4">
    <name type="scientific">Quillaja saponaria</name>
    <name type="common">Soap bark tree</name>
    <dbReference type="NCBI Taxonomy" id="32244"/>
    <lineage>
        <taxon>Eukaryota</taxon>
        <taxon>Viridiplantae</taxon>
        <taxon>Streptophyta</taxon>
        <taxon>Embryophyta</taxon>
        <taxon>Tracheophyta</taxon>
        <taxon>Spermatophyta</taxon>
        <taxon>Magnoliopsida</taxon>
        <taxon>eudicotyledons</taxon>
        <taxon>Gunneridae</taxon>
        <taxon>Pentapetalae</taxon>
        <taxon>rosids</taxon>
        <taxon>fabids</taxon>
        <taxon>Fabales</taxon>
        <taxon>Quillajaceae</taxon>
        <taxon>Quillaja</taxon>
    </lineage>
</organism>
<feature type="region of interest" description="Disordered" evidence="1">
    <location>
        <begin position="329"/>
        <end position="355"/>
    </location>
</feature>
<sequence>MENLSCQKLLIACQNLQLKEVCEWIKDLRLLDGYAGNLARCVNMDDCKLYGMKSHDCHVFMQRLIPIAFRYYLPKGVLEAFTELGNFFRDLCTTELRVEHMEMLEKNIVITLCKLEKILIPCFFDSIEHLTVHLPYKAKVGGPVQYCWMYPFERIMLNLKKKARNKACVEGSICEAYVLQEIPNFCAIYFEPSVQTKFNRVPRQDDGDMWIQMDDSLFSASQADERKISNPRIEEIAYGPIKVVRCYNGFFVNELRFHTFSYGDGKKSMNSGVRVKGSCYGVDELDFYGMEVELHVPTLVSVGADLDIPGVLLGDGPMEEVNLNDITVPRFSDDDQLDEEEYTENDEWEDDDENDNVEVDVDNEEVGFDIHGSGSRASPGTHVTCNQSDSHTLQSWRIVVPPASDSSEAPLGTTRTEESSKVPSIDPRAPRGSAHLEPPHVDLSDRQLIKAISDDEFDDGRTVKTISTIIHAHMPGSYPTWSTFPEG</sequence>
<feature type="compositionally biased region" description="Acidic residues" evidence="1">
    <location>
        <begin position="334"/>
        <end position="355"/>
    </location>
</feature>
<dbReference type="EMBL" id="JARAOO010000009">
    <property type="protein sequence ID" value="KAJ7957702.1"/>
    <property type="molecule type" value="Genomic_DNA"/>
</dbReference>
<evidence type="ECO:0000256" key="1">
    <source>
        <dbReference type="SAM" id="MobiDB-lite"/>
    </source>
</evidence>
<evidence type="ECO:0000259" key="2">
    <source>
        <dbReference type="Pfam" id="PF13960"/>
    </source>
</evidence>
<accession>A0AAD7PJQ2</accession>
<feature type="region of interest" description="Disordered" evidence="1">
    <location>
        <begin position="402"/>
        <end position="442"/>
    </location>
</feature>
<proteinExistence type="predicted"/>
<dbReference type="PANTHER" id="PTHR48258">
    <property type="entry name" value="DUF4218 DOMAIN-CONTAINING PROTEIN-RELATED"/>
    <property type="match status" value="1"/>
</dbReference>
<protein>
    <submittedName>
        <fullName evidence="3">Transposon protein, putative, CACTA, En/Spm sub-class</fullName>
    </submittedName>
</protein>